<keyword evidence="2" id="KW-1185">Reference proteome</keyword>
<reference evidence="1 2" key="1">
    <citation type="submission" date="2017-10" db="EMBL/GenBank/DDBJ databases">
        <title>The draft genome sequence of Lewinella nigricans NBRC 102662.</title>
        <authorList>
            <person name="Wang K."/>
        </authorList>
    </citation>
    <scope>NUCLEOTIDE SEQUENCE [LARGE SCALE GENOMIC DNA]</scope>
    <source>
        <strain evidence="1 2">NBRC 102662</strain>
    </source>
</reference>
<protein>
    <submittedName>
        <fullName evidence="1">Uncharacterized protein</fullName>
    </submittedName>
</protein>
<comment type="caution">
    <text evidence="1">The sequence shown here is derived from an EMBL/GenBank/DDBJ whole genome shotgun (WGS) entry which is preliminary data.</text>
</comment>
<dbReference type="AlphaFoldDB" id="A0A2D0MZS5"/>
<evidence type="ECO:0000313" key="1">
    <source>
        <dbReference type="EMBL" id="PHN01626.1"/>
    </source>
</evidence>
<name>A0A2D0MZS5_FLAN2</name>
<sequence>MLLLVVLLMSCRKETVSGPEKIYECVFTQNDASMEGLIDETERSLMEACLENRLTTKTEVENNLIGEWELVGHGEGWIPSYSQPCAYLNIEAGSLSFQFTNAFRDTLATYAWEVMEVNSGGSNYYWLKTTPDETGYLGFTTFCSDNIFLDATPSDGNMYLYRRME</sequence>
<dbReference type="EMBL" id="PDUD01000051">
    <property type="protein sequence ID" value="PHN01626.1"/>
    <property type="molecule type" value="Genomic_DNA"/>
</dbReference>
<dbReference type="Proteomes" id="UP000223913">
    <property type="component" value="Unassembled WGS sequence"/>
</dbReference>
<proteinExistence type="predicted"/>
<accession>A0A2D0MZS5</accession>
<organism evidence="1 2">
    <name type="scientific">Flavilitoribacter nigricans (strain ATCC 23147 / DSM 23189 / NBRC 102662 / NCIMB 1420 / SS-2)</name>
    <name type="common">Lewinella nigricans</name>
    <dbReference type="NCBI Taxonomy" id="1122177"/>
    <lineage>
        <taxon>Bacteria</taxon>
        <taxon>Pseudomonadati</taxon>
        <taxon>Bacteroidota</taxon>
        <taxon>Saprospiria</taxon>
        <taxon>Saprospirales</taxon>
        <taxon>Lewinellaceae</taxon>
        <taxon>Flavilitoribacter</taxon>
    </lineage>
</organism>
<gene>
    <name evidence="1" type="ORF">CRP01_36005</name>
</gene>
<evidence type="ECO:0000313" key="2">
    <source>
        <dbReference type="Proteomes" id="UP000223913"/>
    </source>
</evidence>